<keyword evidence="1" id="KW-0472">Membrane</keyword>
<evidence type="ECO:0000313" key="3">
    <source>
        <dbReference type="Proteomes" id="UP001143463"/>
    </source>
</evidence>
<dbReference type="InterPro" id="IPR009476">
    <property type="entry name" value="DUF1097"/>
</dbReference>
<sequence>MRLPVALALVIGVIGAVITYLYVGPLGGLGLMVPATFIGAASYFAAGGDRAALTRSVPANVWGIVCGTVTLVLLGLATSPVVVGVIVGGLTAVFILGALVPALGFVPGSVFGFATTVMFGLLTGASGTDFALPTGPFTVMLISFLVGGAFGYVSSVLAGKLVAKPAATGAPEAAAAS</sequence>
<dbReference type="EMBL" id="BSFQ01000013">
    <property type="protein sequence ID" value="GLL12323.1"/>
    <property type="molecule type" value="Genomic_DNA"/>
</dbReference>
<evidence type="ECO:0000313" key="2">
    <source>
        <dbReference type="EMBL" id="GLL12323.1"/>
    </source>
</evidence>
<dbReference type="Pfam" id="PF06496">
    <property type="entry name" value="DUF1097"/>
    <property type="match status" value="1"/>
</dbReference>
<protein>
    <recommendedName>
        <fullName evidence="4">DUF1097 domain-containing protein</fullName>
    </recommendedName>
</protein>
<dbReference type="AlphaFoldDB" id="A0A9W6L321"/>
<proteinExistence type="predicted"/>
<dbReference type="Proteomes" id="UP001143463">
    <property type="component" value="Unassembled WGS sequence"/>
</dbReference>
<name>A0A9W6L321_9PSEU</name>
<feature type="transmembrane region" description="Helical" evidence="1">
    <location>
        <begin position="110"/>
        <end position="131"/>
    </location>
</feature>
<gene>
    <name evidence="2" type="ORF">GCM10017577_34640</name>
</gene>
<evidence type="ECO:0000256" key="1">
    <source>
        <dbReference type="SAM" id="Phobius"/>
    </source>
</evidence>
<comment type="caution">
    <text evidence="2">The sequence shown here is derived from an EMBL/GenBank/DDBJ whole genome shotgun (WGS) entry which is preliminary data.</text>
</comment>
<dbReference type="RefSeq" id="WP_037045596.1">
    <property type="nucleotide sequence ID" value="NZ_BAAAUZ010000077.1"/>
</dbReference>
<reference evidence="2" key="1">
    <citation type="journal article" date="2014" name="Int. J. Syst. Evol. Microbiol.">
        <title>Complete genome sequence of Corynebacterium casei LMG S-19264T (=DSM 44701T), isolated from a smear-ripened cheese.</title>
        <authorList>
            <consortium name="US DOE Joint Genome Institute (JGI-PGF)"/>
            <person name="Walter F."/>
            <person name="Albersmeier A."/>
            <person name="Kalinowski J."/>
            <person name="Ruckert C."/>
        </authorList>
    </citation>
    <scope>NUCLEOTIDE SEQUENCE</scope>
    <source>
        <strain evidence="2">VKM Ac-1069</strain>
    </source>
</reference>
<feature type="transmembrane region" description="Helical" evidence="1">
    <location>
        <begin position="25"/>
        <end position="45"/>
    </location>
</feature>
<keyword evidence="1" id="KW-1133">Transmembrane helix</keyword>
<feature type="transmembrane region" description="Helical" evidence="1">
    <location>
        <begin position="82"/>
        <end position="103"/>
    </location>
</feature>
<feature type="transmembrane region" description="Helical" evidence="1">
    <location>
        <begin position="137"/>
        <end position="158"/>
    </location>
</feature>
<organism evidence="2 3">
    <name type="scientific">Pseudonocardia halophobica</name>
    <dbReference type="NCBI Taxonomy" id="29401"/>
    <lineage>
        <taxon>Bacteria</taxon>
        <taxon>Bacillati</taxon>
        <taxon>Actinomycetota</taxon>
        <taxon>Actinomycetes</taxon>
        <taxon>Pseudonocardiales</taxon>
        <taxon>Pseudonocardiaceae</taxon>
        <taxon>Pseudonocardia</taxon>
    </lineage>
</organism>
<keyword evidence="3" id="KW-1185">Reference proteome</keyword>
<accession>A0A9W6L321</accession>
<reference evidence="2" key="2">
    <citation type="submission" date="2023-01" db="EMBL/GenBank/DDBJ databases">
        <authorList>
            <person name="Sun Q."/>
            <person name="Evtushenko L."/>
        </authorList>
    </citation>
    <scope>NUCLEOTIDE SEQUENCE</scope>
    <source>
        <strain evidence="2">VKM Ac-1069</strain>
    </source>
</reference>
<feature type="transmembrane region" description="Helical" evidence="1">
    <location>
        <begin position="57"/>
        <end position="76"/>
    </location>
</feature>
<evidence type="ECO:0008006" key="4">
    <source>
        <dbReference type="Google" id="ProtNLM"/>
    </source>
</evidence>
<keyword evidence="1" id="KW-0812">Transmembrane</keyword>